<dbReference type="EMBL" id="AMZH03005272">
    <property type="protein sequence ID" value="RRT66833.1"/>
    <property type="molecule type" value="Genomic_DNA"/>
</dbReference>
<organism evidence="1 2">
    <name type="scientific">Ensete ventricosum</name>
    <name type="common">Abyssinian banana</name>
    <name type="synonym">Musa ensete</name>
    <dbReference type="NCBI Taxonomy" id="4639"/>
    <lineage>
        <taxon>Eukaryota</taxon>
        <taxon>Viridiplantae</taxon>
        <taxon>Streptophyta</taxon>
        <taxon>Embryophyta</taxon>
        <taxon>Tracheophyta</taxon>
        <taxon>Spermatophyta</taxon>
        <taxon>Magnoliopsida</taxon>
        <taxon>Liliopsida</taxon>
        <taxon>Zingiberales</taxon>
        <taxon>Musaceae</taxon>
        <taxon>Ensete</taxon>
    </lineage>
</organism>
<dbReference type="Proteomes" id="UP000287651">
    <property type="component" value="Unassembled WGS sequence"/>
</dbReference>
<reference evidence="1 2" key="1">
    <citation type="journal article" date="2014" name="Agronomy (Basel)">
        <title>A Draft Genome Sequence for Ensete ventricosum, the Drought-Tolerant Tree Against Hunger.</title>
        <authorList>
            <person name="Harrison J."/>
            <person name="Moore K.A."/>
            <person name="Paszkiewicz K."/>
            <person name="Jones T."/>
            <person name="Grant M."/>
            <person name="Ambacheew D."/>
            <person name="Muzemil S."/>
            <person name="Studholme D.J."/>
        </authorList>
    </citation>
    <scope>NUCLEOTIDE SEQUENCE [LARGE SCALE GENOMIC DNA]</scope>
</reference>
<evidence type="ECO:0000313" key="1">
    <source>
        <dbReference type="EMBL" id="RRT66833.1"/>
    </source>
</evidence>
<evidence type="ECO:0008006" key="3">
    <source>
        <dbReference type="Google" id="ProtNLM"/>
    </source>
</evidence>
<proteinExistence type="predicted"/>
<comment type="caution">
    <text evidence="1">The sequence shown here is derived from an EMBL/GenBank/DDBJ whole genome shotgun (WGS) entry which is preliminary data.</text>
</comment>
<sequence length="145" mass="17434">MVAPTRWNTLRHSKHKMVLYDTSEALMCQAFLTTLRRPTRMWYSSLRPSSIRCFDQLSKEFKLNFLAIARHRPLAQFIARFAVEIRGMPDVHPSLIREKGLLKAPNPMKTHPEEWDRRWYCRFHRDYSHDCEECHDLENQMEDLT</sequence>
<gene>
    <name evidence="1" type="ORF">B296_00028522</name>
</gene>
<name>A0A426ZS35_ENSVE</name>
<dbReference type="AlphaFoldDB" id="A0A426ZS35"/>
<protein>
    <recommendedName>
        <fullName evidence="3">Retrotransposon gag domain-containing protein</fullName>
    </recommendedName>
</protein>
<evidence type="ECO:0000313" key="2">
    <source>
        <dbReference type="Proteomes" id="UP000287651"/>
    </source>
</evidence>
<accession>A0A426ZS35</accession>